<feature type="transmembrane region" description="Helical" evidence="1">
    <location>
        <begin position="95"/>
        <end position="113"/>
    </location>
</feature>
<evidence type="ECO:0000313" key="2">
    <source>
        <dbReference type="EMBL" id="MBJ6726740.1"/>
    </source>
</evidence>
<feature type="transmembrane region" description="Helical" evidence="1">
    <location>
        <begin position="144"/>
        <end position="174"/>
    </location>
</feature>
<keyword evidence="3" id="KW-1185">Reference proteome</keyword>
<protein>
    <submittedName>
        <fullName evidence="2">ABC transporter permease</fullName>
    </submittedName>
</protein>
<dbReference type="GO" id="GO:0005548">
    <property type="term" value="F:phospholipid transporter activity"/>
    <property type="evidence" value="ECO:0007669"/>
    <property type="project" value="TreeGrafter"/>
</dbReference>
<feature type="transmembrane region" description="Helical" evidence="1">
    <location>
        <begin position="234"/>
        <end position="254"/>
    </location>
</feature>
<organism evidence="2 3">
    <name type="scientific">Geomesophilobacter sediminis</name>
    <dbReference type="NCBI Taxonomy" id="2798584"/>
    <lineage>
        <taxon>Bacteria</taxon>
        <taxon>Pseudomonadati</taxon>
        <taxon>Thermodesulfobacteriota</taxon>
        <taxon>Desulfuromonadia</taxon>
        <taxon>Geobacterales</taxon>
        <taxon>Geobacteraceae</taxon>
        <taxon>Geomesophilobacter</taxon>
    </lineage>
</organism>
<dbReference type="InterPro" id="IPR030802">
    <property type="entry name" value="Permease_MalE"/>
</dbReference>
<gene>
    <name evidence="2" type="ORF">JFN93_18680</name>
</gene>
<dbReference type="PANTHER" id="PTHR30188:SF4">
    <property type="entry name" value="PROTEIN TRIGALACTOSYLDIACYLGLYCEROL 1, CHLOROPLASTIC"/>
    <property type="match status" value="1"/>
</dbReference>
<sequence>MLSIVGDFTLHKLVTLTELVTLIALAFKNVLPGRRPVFRVLLKQIYFTGLETLKVIMVISILLGTVIITEVISLVGVGNEGLTGKVLVWVVVRELGPLLTAIIVIARSGAAIATELGYMKINGEIDSIASLGISPDQYLIMPRIFGVTAAVVVLTVYFEILAVAGGFLVASLGWHVQYETFSQGLFSVMTLTELGLSLLKSIAFGLFLSAACCRQGLYVGKSATQIPQAATKGVMQSLFLVFILDGLITVPVLFL</sequence>
<feature type="transmembrane region" description="Helical" evidence="1">
    <location>
        <begin position="194"/>
        <end position="213"/>
    </location>
</feature>
<keyword evidence="1" id="KW-0812">Transmembrane</keyword>
<accession>A0A8J7M150</accession>
<evidence type="ECO:0000313" key="3">
    <source>
        <dbReference type="Proteomes" id="UP000636888"/>
    </source>
</evidence>
<dbReference type="Proteomes" id="UP000636888">
    <property type="component" value="Unassembled WGS sequence"/>
</dbReference>
<dbReference type="Pfam" id="PF02405">
    <property type="entry name" value="MlaE"/>
    <property type="match status" value="1"/>
</dbReference>
<evidence type="ECO:0000256" key="1">
    <source>
        <dbReference type="SAM" id="Phobius"/>
    </source>
</evidence>
<comment type="caution">
    <text evidence="2">The sequence shown here is derived from an EMBL/GenBank/DDBJ whole genome shotgun (WGS) entry which is preliminary data.</text>
</comment>
<dbReference type="GO" id="GO:0043190">
    <property type="term" value="C:ATP-binding cassette (ABC) transporter complex"/>
    <property type="evidence" value="ECO:0007669"/>
    <property type="project" value="InterPro"/>
</dbReference>
<reference evidence="2" key="1">
    <citation type="submission" date="2020-12" db="EMBL/GenBank/DDBJ databases">
        <title>Geomonas sp. Red875, isolated from river sediment.</title>
        <authorList>
            <person name="Xu Z."/>
            <person name="Zhang Z."/>
            <person name="Masuda Y."/>
            <person name="Itoh H."/>
            <person name="Senoo K."/>
        </authorList>
    </citation>
    <scope>NUCLEOTIDE SEQUENCE</scope>
    <source>
        <strain evidence="2">Red875</strain>
    </source>
</reference>
<proteinExistence type="predicted"/>
<feature type="transmembrane region" description="Helical" evidence="1">
    <location>
        <begin position="12"/>
        <end position="31"/>
    </location>
</feature>
<feature type="transmembrane region" description="Helical" evidence="1">
    <location>
        <begin position="52"/>
        <end position="75"/>
    </location>
</feature>
<dbReference type="PANTHER" id="PTHR30188">
    <property type="entry name" value="ABC TRANSPORTER PERMEASE PROTEIN-RELATED"/>
    <property type="match status" value="1"/>
</dbReference>
<keyword evidence="1" id="KW-0472">Membrane</keyword>
<name>A0A8J7M150_9BACT</name>
<keyword evidence="1" id="KW-1133">Transmembrane helix</keyword>
<dbReference type="EMBL" id="JAEMHM010000017">
    <property type="protein sequence ID" value="MBJ6726740.1"/>
    <property type="molecule type" value="Genomic_DNA"/>
</dbReference>
<dbReference type="AlphaFoldDB" id="A0A8J7M150"/>